<dbReference type="RefSeq" id="WP_183465351.1">
    <property type="nucleotide sequence ID" value="NZ_CP050297.1"/>
</dbReference>
<dbReference type="GO" id="GO:0003677">
    <property type="term" value="F:DNA binding"/>
    <property type="evidence" value="ECO:0007669"/>
    <property type="project" value="InterPro"/>
</dbReference>
<evidence type="ECO:0000259" key="2">
    <source>
        <dbReference type="PROSITE" id="PS51737"/>
    </source>
</evidence>
<dbReference type="SUPFAM" id="SSF53041">
    <property type="entry name" value="Resolvase-like"/>
    <property type="match status" value="1"/>
</dbReference>
<feature type="domain" description="Recombinase" evidence="2">
    <location>
        <begin position="304"/>
        <end position="444"/>
    </location>
</feature>
<dbReference type="InterPro" id="IPR006119">
    <property type="entry name" value="Resolv_N"/>
</dbReference>
<proteinExistence type="predicted"/>
<protein>
    <submittedName>
        <fullName evidence="3">Recombinase family protein</fullName>
    </submittedName>
</protein>
<gene>
    <name evidence="3" type="ORF">HB778_35680</name>
</gene>
<dbReference type="CDD" id="cd00338">
    <property type="entry name" value="Ser_Recombinase"/>
    <property type="match status" value="1"/>
</dbReference>
<feature type="domain" description="Resolvase/invertase-type recombinase catalytic" evidence="1">
    <location>
        <begin position="146"/>
        <end position="297"/>
    </location>
</feature>
<dbReference type="Pfam" id="PF00239">
    <property type="entry name" value="Resolvase"/>
    <property type="match status" value="1"/>
</dbReference>
<evidence type="ECO:0000259" key="1">
    <source>
        <dbReference type="PROSITE" id="PS51736"/>
    </source>
</evidence>
<dbReference type="EMBL" id="CP050297">
    <property type="protein sequence ID" value="QND61624.1"/>
    <property type="molecule type" value="Genomic_DNA"/>
</dbReference>
<dbReference type="InterPro" id="IPR038109">
    <property type="entry name" value="DNA_bind_recomb_sf"/>
</dbReference>
<dbReference type="AlphaFoldDB" id="A0A7G6T4E2"/>
<evidence type="ECO:0000313" key="4">
    <source>
        <dbReference type="Proteomes" id="UP000515465"/>
    </source>
</evidence>
<name>A0A7G6T4E2_9HYPH</name>
<dbReference type="PANTHER" id="PTHR30461">
    <property type="entry name" value="DNA-INVERTASE FROM LAMBDOID PROPHAGE"/>
    <property type="match status" value="1"/>
</dbReference>
<dbReference type="Gene3D" id="3.90.1750.20">
    <property type="entry name" value="Putative Large Serine Recombinase, Chain B, Domain 2"/>
    <property type="match status" value="1"/>
</dbReference>
<keyword evidence="3" id="KW-0614">Plasmid</keyword>
<dbReference type="Pfam" id="PF07508">
    <property type="entry name" value="Recombinase"/>
    <property type="match status" value="1"/>
</dbReference>
<dbReference type="InterPro" id="IPR025827">
    <property type="entry name" value="Zn_ribbon_recom_dom"/>
</dbReference>
<accession>A0A7G6T4E2</accession>
<dbReference type="PROSITE" id="PS51737">
    <property type="entry name" value="RECOMBINASE_DNA_BIND"/>
    <property type="match status" value="1"/>
</dbReference>
<organism evidence="3 4">
    <name type="scientific">Mesorhizobium huakuii</name>
    <dbReference type="NCBI Taxonomy" id="28104"/>
    <lineage>
        <taxon>Bacteria</taxon>
        <taxon>Pseudomonadati</taxon>
        <taxon>Pseudomonadota</taxon>
        <taxon>Alphaproteobacteria</taxon>
        <taxon>Hyphomicrobiales</taxon>
        <taxon>Phyllobacteriaceae</taxon>
        <taxon>Mesorhizobium</taxon>
    </lineage>
</organism>
<dbReference type="PANTHER" id="PTHR30461:SF23">
    <property type="entry name" value="DNA RECOMBINASE-RELATED"/>
    <property type="match status" value="1"/>
</dbReference>
<dbReference type="Pfam" id="PF13408">
    <property type="entry name" value="Zn_ribbon_recom"/>
    <property type="match status" value="1"/>
</dbReference>
<evidence type="ECO:0000313" key="3">
    <source>
        <dbReference type="EMBL" id="QND61624.1"/>
    </source>
</evidence>
<dbReference type="GO" id="GO:0000150">
    <property type="term" value="F:DNA strand exchange activity"/>
    <property type="evidence" value="ECO:0007669"/>
    <property type="project" value="InterPro"/>
</dbReference>
<dbReference type="InterPro" id="IPR011109">
    <property type="entry name" value="DNA_bind_recombinase_dom"/>
</dbReference>
<reference evidence="3" key="1">
    <citation type="journal article" date="2020" name="Mol. Plant Microbe Interact.">
        <title>Complete genome sequences of four natural Pseudomonas isolates that catabolize a wide range of aromatic compounds relevant to lignin valorization.</title>
        <authorList>
            <person name="Hatmaker E.A."/>
            <person name="Presle G."/>
            <person name="Cannon O."/>
            <person name="Guss A.M."/>
            <person name="Elkins J.G."/>
        </authorList>
    </citation>
    <scope>NUCLEOTIDE SEQUENCE</scope>
    <source>
        <strain evidence="3">583</strain>
        <plasmid evidence="3">p_2</plasmid>
    </source>
</reference>
<dbReference type="Proteomes" id="UP000515465">
    <property type="component" value="Plasmid p_2"/>
</dbReference>
<dbReference type="InterPro" id="IPR036162">
    <property type="entry name" value="Resolvase-like_N_sf"/>
</dbReference>
<dbReference type="InterPro" id="IPR050639">
    <property type="entry name" value="SSR_resolvase"/>
</dbReference>
<dbReference type="PROSITE" id="PS51736">
    <property type="entry name" value="RECOMBINASES_3"/>
    <property type="match status" value="1"/>
</dbReference>
<geneLocation type="plasmid" evidence="3 4">
    <name>p_2</name>
</geneLocation>
<dbReference type="Gene3D" id="3.40.50.1390">
    <property type="entry name" value="Resolvase, N-terminal catalytic domain"/>
    <property type="match status" value="1"/>
</dbReference>
<dbReference type="SMART" id="SM00857">
    <property type="entry name" value="Resolvase"/>
    <property type="match status" value="1"/>
</dbReference>
<sequence>MTVDALPLDTMQFTAQYELIRSQVINAARDAPHRDLGAQPRGVGLGLLLREGMPGWLGTIDSVIRASLSRRTMDAPLPKPADPLAECSIGSPWFSGVQRQDITTLLTSLVLSTRLVDPLLTDGRISVMPMNSEAHQKITAAHLSRMAYLYVRQSTLRQVFENTESTKRQYGLRDRAVALGWPLDRIVVIDSDLGQSGASAADREGFQRLVTEVSLGRVGIVLGLEVSRLARNNTDWHRLLELCALGDTLILDEDGLYDPAHFNDRLLLGLKGTMSEAELHVLRARLRGGILSRARRGELKQMVPVGFVHDVRDCVIMDPDAQVQAAVRLFFDTFRRTGSCLAVVKEFYAKDLLFPRRLRSGAHKGELVWTELLHCRARQIIHNPRYAGAFVFGRTKNRRLPNGKYSSRQVPSEDWILLRDTHPGYISWEDYLSNLERVKGNALAWSSERHHGPAREGPALLQGLVICGACGERMSVRYHSHRKAEIPSYWCGRRPMHRGEIGLCQTIHGGALDAAIGEILIEAMTPLSIEVALGVQQELATRQEEADRLRRQHVERAKYEAELAQRRFLKVDPDNRLVADVLEADWNAKLRAIAAAQEAYDKSAAADVSVVNDTERAELMALASDFPRLWRDPRTKMKDKKRMLRLLIDDVTLTKGDTVHVDIRFVGGATRSLDLPLPKSCVVLRTTDAAVVQEIDRLIDTYTDKEIADLLNERGVRTVVTTPWTAARIGRLRHIYQLTDRRTRLLAQGLLTPEDVATRYGVVISTVHLWRRRGLLRAHPVNDRGDFLYEIPQQDLPAKFAHKLVYQVDPVTSSSHSGRGAV</sequence>